<dbReference type="RefSeq" id="WP_093890023.1">
    <property type="nucleotide sequence ID" value="NZ_FOQY01000024.1"/>
</dbReference>
<dbReference type="GeneID" id="96301391"/>
<dbReference type="InterPro" id="IPR036388">
    <property type="entry name" value="WH-like_DNA-bd_sf"/>
</dbReference>
<evidence type="ECO:0000256" key="3">
    <source>
        <dbReference type="ARBA" id="ARBA00023163"/>
    </source>
</evidence>
<evidence type="ECO:0000259" key="5">
    <source>
        <dbReference type="PROSITE" id="PS50949"/>
    </source>
</evidence>
<dbReference type="GO" id="GO:0003700">
    <property type="term" value="F:DNA-binding transcription factor activity"/>
    <property type="evidence" value="ECO:0007669"/>
    <property type="project" value="InterPro"/>
</dbReference>
<protein>
    <submittedName>
        <fullName evidence="6">DNA-binding transcriptional regulator, GntR family</fullName>
    </submittedName>
</protein>
<dbReference type="SUPFAM" id="SSF46785">
    <property type="entry name" value="Winged helix' DNA-binding domain"/>
    <property type="match status" value="1"/>
</dbReference>
<evidence type="ECO:0000313" key="6">
    <source>
        <dbReference type="EMBL" id="SFK39724.1"/>
    </source>
</evidence>
<keyword evidence="3" id="KW-0804">Transcription</keyword>
<keyword evidence="7" id="KW-1185">Reference proteome</keyword>
<gene>
    <name evidence="6" type="ORF">SAMN05216275_12429</name>
</gene>
<dbReference type="EMBL" id="FOQY01000024">
    <property type="protein sequence ID" value="SFK39724.1"/>
    <property type="molecule type" value="Genomic_DNA"/>
</dbReference>
<dbReference type="InterPro" id="IPR036390">
    <property type="entry name" value="WH_DNA-bd_sf"/>
</dbReference>
<dbReference type="Pfam" id="PF07729">
    <property type="entry name" value="FCD"/>
    <property type="match status" value="1"/>
</dbReference>
<organism evidence="6 7">
    <name type="scientific">Streptosporangium canum</name>
    <dbReference type="NCBI Taxonomy" id="324952"/>
    <lineage>
        <taxon>Bacteria</taxon>
        <taxon>Bacillati</taxon>
        <taxon>Actinomycetota</taxon>
        <taxon>Actinomycetes</taxon>
        <taxon>Streptosporangiales</taxon>
        <taxon>Streptosporangiaceae</taxon>
        <taxon>Streptosporangium</taxon>
    </lineage>
</organism>
<keyword evidence="2 6" id="KW-0238">DNA-binding</keyword>
<keyword evidence="1" id="KW-0805">Transcription regulation</keyword>
<feature type="domain" description="HTH gntR-type" evidence="5">
    <location>
        <begin position="21"/>
        <end position="88"/>
    </location>
</feature>
<dbReference type="InterPro" id="IPR000524">
    <property type="entry name" value="Tscrpt_reg_HTH_GntR"/>
</dbReference>
<dbReference type="PANTHER" id="PTHR43537">
    <property type="entry name" value="TRANSCRIPTIONAL REGULATOR, GNTR FAMILY"/>
    <property type="match status" value="1"/>
</dbReference>
<sequence length="230" mass="25561">MCSAYVADNARTGPGEPSAPHLLSESACATLRSRLVRVEIMPGERLSEPELRSSLGVGTSPVREAIRRLEFEKLIVIYPRSGTFATDIALKDSRSVMELRLQLEGLAAELACGRGSKAEKEQLMAIAERQFETDDLQLCIDLDAAFHHGIYRMTRNDYLTTTAEIHFNLALRQWYFCSKVVETPDWTGVDHRPLAAAIAGGDPESAGRHIREHVLHDSQQIVDILTNYGL</sequence>
<evidence type="ECO:0000313" key="7">
    <source>
        <dbReference type="Proteomes" id="UP000199111"/>
    </source>
</evidence>
<dbReference type="SMART" id="SM00895">
    <property type="entry name" value="FCD"/>
    <property type="match status" value="1"/>
</dbReference>
<dbReference type="GO" id="GO:0003677">
    <property type="term" value="F:DNA binding"/>
    <property type="evidence" value="ECO:0007669"/>
    <property type="project" value="UniProtKB-KW"/>
</dbReference>
<feature type="region of interest" description="Disordered" evidence="4">
    <location>
        <begin position="1"/>
        <end position="21"/>
    </location>
</feature>
<dbReference type="Gene3D" id="1.10.10.10">
    <property type="entry name" value="Winged helix-like DNA-binding domain superfamily/Winged helix DNA-binding domain"/>
    <property type="match status" value="1"/>
</dbReference>
<dbReference type="InterPro" id="IPR008920">
    <property type="entry name" value="TF_FadR/GntR_C"/>
</dbReference>
<dbReference type="SUPFAM" id="SSF48008">
    <property type="entry name" value="GntR ligand-binding domain-like"/>
    <property type="match status" value="1"/>
</dbReference>
<dbReference type="Gene3D" id="1.20.120.530">
    <property type="entry name" value="GntR ligand-binding domain-like"/>
    <property type="match status" value="1"/>
</dbReference>
<dbReference type="InterPro" id="IPR011711">
    <property type="entry name" value="GntR_C"/>
</dbReference>
<dbReference type="AlphaFoldDB" id="A0A1I3Z6E4"/>
<evidence type="ECO:0000256" key="4">
    <source>
        <dbReference type="SAM" id="MobiDB-lite"/>
    </source>
</evidence>
<evidence type="ECO:0000256" key="1">
    <source>
        <dbReference type="ARBA" id="ARBA00023015"/>
    </source>
</evidence>
<name>A0A1I3Z6E4_9ACTN</name>
<dbReference type="PANTHER" id="PTHR43537:SF24">
    <property type="entry name" value="GLUCONATE OPERON TRANSCRIPTIONAL REPRESSOR"/>
    <property type="match status" value="1"/>
</dbReference>
<dbReference type="PROSITE" id="PS50949">
    <property type="entry name" value="HTH_GNTR"/>
    <property type="match status" value="1"/>
</dbReference>
<accession>A0A1I3Z6E4</accession>
<dbReference type="Proteomes" id="UP000199111">
    <property type="component" value="Unassembled WGS sequence"/>
</dbReference>
<dbReference type="Pfam" id="PF00392">
    <property type="entry name" value="GntR"/>
    <property type="match status" value="1"/>
</dbReference>
<dbReference type="SMART" id="SM00345">
    <property type="entry name" value="HTH_GNTR"/>
    <property type="match status" value="1"/>
</dbReference>
<proteinExistence type="predicted"/>
<evidence type="ECO:0000256" key="2">
    <source>
        <dbReference type="ARBA" id="ARBA00023125"/>
    </source>
</evidence>
<reference evidence="7" key="1">
    <citation type="submission" date="2016-10" db="EMBL/GenBank/DDBJ databases">
        <authorList>
            <person name="Varghese N."/>
            <person name="Submissions S."/>
        </authorList>
    </citation>
    <scope>NUCLEOTIDE SEQUENCE [LARGE SCALE GENOMIC DNA]</scope>
    <source>
        <strain evidence="7">CGMCC 4.2126</strain>
    </source>
</reference>